<dbReference type="Proteomes" id="UP000029278">
    <property type="component" value="Unassembled WGS sequence"/>
</dbReference>
<keyword evidence="10" id="KW-1185">Reference proteome</keyword>
<feature type="region of interest" description="Disordered" evidence="6">
    <location>
        <begin position="452"/>
        <end position="471"/>
    </location>
</feature>
<dbReference type="HOGENOM" id="CLU_043267_0_0_9"/>
<feature type="signal peptide" evidence="7">
    <location>
        <begin position="1"/>
        <end position="20"/>
    </location>
</feature>
<evidence type="ECO:0000256" key="1">
    <source>
        <dbReference type="ARBA" id="ARBA00022475"/>
    </source>
</evidence>
<proteinExistence type="predicted"/>
<dbReference type="EMBL" id="WNZZ01000010">
    <property type="protein sequence ID" value="MUG23798.1"/>
    <property type="molecule type" value="Genomic_DNA"/>
</dbReference>
<dbReference type="PROSITE" id="PS51257">
    <property type="entry name" value="PROKAR_LIPOPROTEIN"/>
    <property type="match status" value="1"/>
</dbReference>
<evidence type="ECO:0000256" key="3">
    <source>
        <dbReference type="ARBA" id="ARBA00023136"/>
    </source>
</evidence>
<evidence type="ECO:0000313" key="8">
    <source>
        <dbReference type="EMBL" id="KFN07867.1"/>
    </source>
</evidence>
<keyword evidence="5" id="KW-0449">Lipoprotein</keyword>
<dbReference type="AlphaFoldDB" id="A0A090ZB43"/>
<evidence type="ECO:0000313" key="11">
    <source>
        <dbReference type="Proteomes" id="UP000442469"/>
    </source>
</evidence>
<evidence type="ECO:0000313" key="10">
    <source>
        <dbReference type="Proteomes" id="UP000029278"/>
    </source>
</evidence>
<dbReference type="Pfam" id="PF01547">
    <property type="entry name" value="SBP_bac_1"/>
    <property type="match status" value="1"/>
</dbReference>
<dbReference type="STRING" id="44252.DJ90_3943"/>
<protein>
    <submittedName>
        <fullName evidence="8">Bacterial extracellular solute-binding family protein</fullName>
    </submittedName>
    <submittedName>
        <fullName evidence="9">Extracellular solute-binding protein</fullName>
    </submittedName>
</protein>
<evidence type="ECO:0000256" key="7">
    <source>
        <dbReference type="SAM" id="SignalP"/>
    </source>
</evidence>
<dbReference type="SUPFAM" id="SSF53850">
    <property type="entry name" value="Periplasmic binding protein-like II"/>
    <property type="match status" value="1"/>
</dbReference>
<keyword evidence="2 7" id="KW-0732">Signal</keyword>
<evidence type="ECO:0000256" key="4">
    <source>
        <dbReference type="ARBA" id="ARBA00023139"/>
    </source>
</evidence>
<dbReference type="GeneID" id="77011241"/>
<feature type="chain" id="PRO_5038207309" evidence="7">
    <location>
        <begin position="21"/>
        <end position="471"/>
    </location>
</feature>
<gene>
    <name evidence="8" type="ORF">DJ90_3943</name>
    <name evidence="9" type="ORF">GNQ08_15500</name>
</gene>
<evidence type="ECO:0000313" key="9">
    <source>
        <dbReference type="EMBL" id="MUG23798.1"/>
    </source>
</evidence>
<comment type="caution">
    <text evidence="8">The sequence shown here is derived from an EMBL/GenBank/DDBJ whole genome shotgun (WGS) entry which is preliminary data.</text>
</comment>
<keyword evidence="3" id="KW-0472">Membrane</keyword>
<dbReference type="Gene3D" id="3.40.190.10">
    <property type="entry name" value="Periplasmic binding protein-like II"/>
    <property type="match status" value="1"/>
</dbReference>
<dbReference type="PATRIC" id="fig|44252.3.peg.3772"/>
<dbReference type="RefSeq" id="WP_051985240.1">
    <property type="nucleotide sequence ID" value="NZ_BGML01000014.1"/>
</dbReference>
<organism evidence="8 10">
    <name type="scientific">Paenibacillus macerans</name>
    <name type="common">Bacillus macerans</name>
    <dbReference type="NCBI Taxonomy" id="44252"/>
    <lineage>
        <taxon>Bacteria</taxon>
        <taxon>Bacillati</taxon>
        <taxon>Bacillota</taxon>
        <taxon>Bacilli</taxon>
        <taxon>Bacillales</taxon>
        <taxon>Paenibacillaceae</taxon>
        <taxon>Paenibacillus</taxon>
    </lineage>
</organism>
<accession>A0A090ZB43</accession>
<keyword evidence="1" id="KW-1003">Cell membrane</keyword>
<sequence>MKNGILNKVMLLLLSGLLLAGCTGGPAKETKQVSSLKVMFWDENFFYREYGDLFAMKHPNIDVEIVTTDRIYRDSDQEDFDRDKAFADFIEQEQPDVLLLDANEYEKLVSEGKLTELDPLIAKDKYDTETIFPGLMEILKEKGGGKLYGLSPTFYGSVIYYNADLFAKYGIEAPHDGMSWQEILDTARRFPTDGDEKTRVYGFGSDYGMSLDNLASSISYTQGLNYINTDTMKLTLNTDSWKQVYKMAMDALDSKAVYNPDGEGFQGGTMEEYYQSQPFMMGRMAMTVDSTYMLQNLKDAQDRIKDYKPFQIGAVAGPVDPAEPDKSRNISVSDIFSIRANSANADAAWEFIKFVNGDEFAKVKSRTLNGGMLSRMGVQKDFHGVNLDVFYKLKPKVDNDSDNYDKIPESFHDQYRTIFDREMKLMAEKKKSIGEALQVIQDEGQAALDKAVKEEAAGKKNKPAAEADQAG</sequence>
<dbReference type="PANTHER" id="PTHR43649">
    <property type="entry name" value="ARABINOSE-BINDING PROTEIN-RELATED"/>
    <property type="match status" value="1"/>
</dbReference>
<reference evidence="8 10" key="1">
    <citation type="submission" date="2014-04" db="EMBL/GenBank/DDBJ databases">
        <authorList>
            <person name="Bishop-Lilly K.A."/>
            <person name="Broomall S.M."/>
            <person name="Chain P.S."/>
            <person name="Chertkov O."/>
            <person name="Coyne S.R."/>
            <person name="Daligault H.E."/>
            <person name="Davenport K.W."/>
            <person name="Erkkila T."/>
            <person name="Frey K.G."/>
            <person name="Gibbons H.S."/>
            <person name="Gu W."/>
            <person name="Jaissle J."/>
            <person name="Johnson S.L."/>
            <person name="Koroleva G.I."/>
            <person name="Ladner J.T."/>
            <person name="Lo C.-C."/>
            <person name="Minogue T.D."/>
            <person name="Munk C."/>
            <person name="Palacios G.F."/>
            <person name="Redden C.L."/>
            <person name="Rosenzweig C.N."/>
            <person name="Scholz M.B."/>
            <person name="Teshima H."/>
            <person name="Xu Y."/>
        </authorList>
    </citation>
    <scope>NUCLEOTIDE SEQUENCE [LARGE SCALE GENOMIC DNA]</scope>
    <source>
        <strain evidence="8 10">8244</strain>
    </source>
</reference>
<dbReference type="Proteomes" id="UP000442469">
    <property type="component" value="Unassembled WGS sequence"/>
</dbReference>
<reference evidence="9 11" key="2">
    <citation type="submission" date="2019-11" db="EMBL/GenBank/DDBJ databases">
        <title>Draft genome sequences of five Paenibacillus species of dairy origin.</title>
        <authorList>
            <person name="Olajide A.M."/>
            <person name="Chen S."/>
            <person name="Lapointe G."/>
        </authorList>
    </citation>
    <scope>NUCLEOTIDE SEQUENCE [LARGE SCALE GENOMIC DNA]</scope>
    <source>
        <strain evidence="9 11">3CT49</strain>
    </source>
</reference>
<name>A0A090ZB43_PAEMA</name>
<dbReference type="PANTHER" id="PTHR43649:SF33">
    <property type="entry name" value="POLYGALACTURONAN_RHAMNOGALACTURONAN-BINDING PROTEIN YTCQ"/>
    <property type="match status" value="1"/>
</dbReference>
<dbReference type="EMBL" id="JMQA01000031">
    <property type="protein sequence ID" value="KFN07867.1"/>
    <property type="molecule type" value="Genomic_DNA"/>
</dbReference>
<dbReference type="InterPro" id="IPR050490">
    <property type="entry name" value="Bact_solute-bd_prot1"/>
</dbReference>
<evidence type="ECO:0000256" key="6">
    <source>
        <dbReference type="SAM" id="MobiDB-lite"/>
    </source>
</evidence>
<dbReference type="OrthoDB" id="2675752at2"/>
<dbReference type="InterPro" id="IPR006059">
    <property type="entry name" value="SBP"/>
</dbReference>
<keyword evidence="4" id="KW-0564">Palmitate</keyword>
<evidence type="ECO:0000256" key="5">
    <source>
        <dbReference type="ARBA" id="ARBA00023288"/>
    </source>
</evidence>
<evidence type="ECO:0000256" key="2">
    <source>
        <dbReference type="ARBA" id="ARBA00022729"/>
    </source>
</evidence>